<gene>
    <name evidence="2" type="ORF">CKQ80_06895</name>
</gene>
<dbReference type="Proteomes" id="UP000217830">
    <property type="component" value="Unassembled WGS sequence"/>
</dbReference>
<reference evidence="2 3" key="1">
    <citation type="submission" date="2017-08" db="EMBL/GenBank/DDBJ databases">
        <title>Draft Genome Sequence of Pseudomonas moraviensis TYU6, isolated from Taxus cuspidata by using PacBio Single-Molecule Real-Time Technology.</title>
        <authorList>
            <person name="Baek K.-H."/>
            <person name="Mishra A.K."/>
        </authorList>
    </citation>
    <scope>NUCLEOTIDE SEQUENCE [LARGE SCALE GENOMIC DNA]</scope>
    <source>
        <strain evidence="2 3">TYU6</strain>
    </source>
</reference>
<sequence length="244" mass="26655">MTVKSGWIGWVALSGWLMAGQVLADCVPTPMAGDLDLSVCKEWPAYPGLTINATAQFKRGSPSDDPEALSTYDFDLSVLDTAQSKPIATYYKAAAFVLDGVSLREITLDTARYTLTTDLRAFGVRALSTNGSRINPMEENLLSLYVKEGEKLRPVLDKLVVYRYGGEWDGDCEGERYEISRTVEIAKTSSHGFADLIVKTLEKDTTSVGTGDACKTETTDNQPVLTTLHYDGKSYVLPNGFQGL</sequence>
<protein>
    <submittedName>
        <fullName evidence="2">Uncharacterized protein</fullName>
    </submittedName>
</protein>
<accession>A0A2A2PHX1</accession>
<keyword evidence="1" id="KW-0732">Signal</keyword>
<evidence type="ECO:0000313" key="3">
    <source>
        <dbReference type="Proteomes" id="UP000217830"/>
    </source>
</evidence>
<evidence type="ECO:0000313" key="2">
    <source>
        <dbReference type="EMBL" id="PAW55037.1"/>
    </source>
</evidence>
<dbReference type="EMBL" id="NRST01000001">
    <property type="protein sequence ID" value="PAW55037.1"/>
    <property type="molecule type" value="Genomic_DNA"/>
</dbReference>
<keyword evidence="3" id="KW-1185">Reference proteome</keyword>
<dbReference type="AlphaFoldDB" id="A0A2A2PHX1"/>
<organism evidence="2 3">
    <name type="scientific">Pseudomonas moraviensis</name>
    <dbReference type="NCBI Taxonomy" id="321662"/>
    <lineage>
        <taxon>Bacteria</taxon>
        <taxon>Pseudomonadati</taxon>
        <taxon>Pseudomonadota</taxon>
        <taxon>Gammaproteobacteria</taxon>
        <taxon>Pseudomonadales</taxon>
        <taxon>Pseudomonadaceae</taxon>
        <taxon>Pseudomonas</taxon>
    </lineage>
</organism>
<evidence type="ECO:0000256" key="1">
    <source>
        <dbReference type="SAM" id="SignalP"/>
    </source>
</evidence>
<name>A0A2A2PHX1_9PSED</name>
<feature type="signal peptide" evidence="1">
    <location>
        <begin position="1"/>
        <end position="24"/>
    </location>
</feature>
<proteinExistence type="predicted"/>
<comment type="caution">
    <text evidence="2">The sequence shown here is derived from an EMBL/GenBank/DDBJ whole genome shotgun (WGS) entry which is preliminary data.</text>
</comment>
<dbReference type="RefSeq" id="WP_095667310.1">
    <property type="nucleotide sequence ID" value="NZ_NRSS01000004.1"/>
</dbReference>
<feature type="chain" id="PRO_5013262912" evidence="1">
    <location>
        <begin position="25"/>
        <end position="244"/>
    </location>
</feature>